<protein>
    <submittedName>
        <fullName evidence="1">Uncharacterized protein</fullName>
    </submittedName>
</protein>
<name>A0A813YVC4_9BILA</name>
<sequence>RGGGRDAMDYITFCHELNTLAGFEAGIP</sequence>
<accession>A0A813YVC4</accession>
<evidence type="ECO:0000313" key="1">
    <source>
        <dbReference type="EMBL" id="CAF0890280.1"/>
    </source>
</evidence>
<gene>
    <name evidence="1" type="ORF">JYZ213_LOCUS9981</name>
</gene>
<evidence type="ECO:0000313" key="2">
    <source>
        <dbReference type="Proteomes" id="UP000663845"/>
    </source>
</evidence>
<dbReference type="EMBL" id="CAJNOG010000071">
    <property type="protein sequence ID" value="CAF0890280.1"/>
    <property type="molecule type" value="Genomic_DNA"/>
</dbReference>
<dbReference type="Proteomes" id="UP000663845">
    <property type="component" value="Unassembled WGS sequence"/>
</dbReference>
<organism evidence="1 2">
    <name type="scientific">Adineta steineri</name>
    <dbReference type="NCBI Taxonomy" id="433720"/>
    <lineage>
        <taxon>Eukaryota</taxon>
        <taxon>Metazoa</taxon>
        <taxon>Spiralia</taxon>
        <taxon>Gnathifera</taxon>
        <taxon>Rotifera</taxon>
        <taxon>Eurotatoria</taxon>
        <taxon>Bdelloidea</taxon>
        <taxon>Adinetida</taxon>
        <taxon>Adinetidae</taxon>
        <taxon>Adineta</taxon>
    </lineage>
</organism>
<feature type="non-terminal residue" evidence="1">
    <location>
        <position position="1"/>
    </location>
</feature>
<proteinExistence type="predicted"/>
<dbReference type="AlphaFoldDB" id="A0A813YVC4"/>
<comment type="caution">
    <text evidence="1">The sequence shown here is derived from an EMBL/GenBank/DDBJ whole genome shotgun (WGS) entry which is preliminary data.</text>
</comment>
<reference evidence="1" key="1">
    <citation type="submission" date="2021-02" db="EMBL/GenBank/DDBJ databases">
        <authorList>
            <person name="Nowell W R."/>
        </authorList>
    </citation>
    <scope>NUCLEOTIDE SEQUENCE</scope>
</reference>